<reference evidence="2 3" key="1">
    <citation type="submission" date="2017-09" db="EMBL/GenBank/DDBJ databases">
        <title>Sphingomonas panjinensis sp.nov., isolated from oil-contaminated soil.</title>
        <authorList>
            <person name="Wang L."/>
            <person name="Chen L."/>
        </authorList>
    </citation>
    <scope>NUCLEOTIDE SEQUENCE [LARGE SCALE GENOMIC DNA]</scope>
    <source>
        <strain evidence="2 3">FW-11</strain>
    </source>
</reference>
<dbReference type="EMBL" id="NWBU01000009">
    <property type="protein sequence ID" value="PTQ10936.1"/>
    <property type="molecule type" value="Genomic_DNA"/>
</dbReference>
<evidence type="ECO:0000313" key="3">
    <source>
        <dbReference type="Proteomes" id="UP000244162"/>
    </source>
</evidence>
<dbReference type="Proteomes" id="UP000244162">
    <property type="component" value="Unassembled WGS sequence"/>
</dbReference>
<proteinExistence type="predicted"/>
<evidence type="ECO:0000313" key="2">
    <source>
        <dbReference type="EMBL" id="PTQ10936.1"/>
    </source>
</evidence>
<protein>
    <submittedName>
        <fullName evidence="2">Uncharacterized protein</fullName>
    </submittedName>
</protein>
<organism evidence="2 3">
    <name type="scientific">Sphingomonas oleivorans</name>
    <dbReference type="NCBI Taxonomy" id="1735121"/>
    <lineage>
        <taxon>Bacteria</taxon>
        <taxon>Pseudomonadati</taxon>
        <taxon>Pseudomonadota</taxon>
        <taxon>Alphaproteobacteria</taxon>
        <taxon>Sphingomonadales</taxon>
        <taxon>Sphingomonadaceae</taxon>
        <taxon>Sphingomonas</taxon>
    </lineage>
</organism>
<name>A0A2T5FXU3_9SPHN</name>
<keyword evidence="3" id="KW-1185">Reference proteome</keyword>
<accession>A0A2T5FXU3</accession>
<feature type="chain" id="PRO_5015555493" evidence="1">
    <location>
        <begin position="19"/>
        <end position="70"/>
    </location>
</feature>
<keyword evidence="1" id="KW-0732">Signal</keyword>
<feature type="signal peptide" evidence="1">
    <location>
        <begin position="1"/>
        <end position="18"/>
    </location>
</feature>
<sequence length="70" mass="6965">MRRALPLVALAVLMLASACDGNDSPPANSPSPEEAAAINGAAEILDASPDSLAAPENMAIGAESDANLAY</sequence>
<evidence type="ECO:0000256" key="1">
    <source>
        <dbReference type="SAM" id="SignalP"/>
    </source>
</evidence>
<dbReference type="RefSeq" id="WP_133175393.1">
    <property type="nucleotide sequence ID" value="NZ_NWBU01000009.1"/>
</dbReference>
<dbReference type="AlphaFoldDB" id="A0A2T5FXU3"/>
<gene>
    <name evidence="2" type="ORF">CLG96_11195</name>
</gene>
<dbReference type="PROSITE" id="PS51257">
    <property type="entry name" value="PROKAR_LIPOPROTEIN"/>
    <property type="match status" value="1"/>
</dbReference>
<comment type="caution">
    <text evidence="2">The sequence shown here is derived from an EMBL/GenBank/DDBJ whole genome shotgun (WGS) entry which is preliminary data.</text>
</comment>